<dbReference type="Gene3D" id="3.60.15.10">
    <property type="entry name" value="Ribonuclease Z/Hydroxyacylglutathione hydrolase-like"/>
    <property type="match status" value="1"/>
</dbReference>
<gene>
    <name evidence="3" type="ORF">HZY62_19940</name>
</gene>
<sequence>MIRKILIIIKRMLIGIGVLLGVVLITTTIFIYSSPEFGGKASKEEKELYSNSNNYKEGKFINRGNVEMSMDFNKFVKSLVGYFKPSPKTRPSEDITVEKIDSLSIVNYNDSTRLVWFGHSTFLLQMNGKNILIDPMFGDVPAPNPILGSNRFSRELPIQIEKLPIIDAVILSHDHYDHLDYGSILKLKDKVGHFYTPLGVGVHLQEWGVSPERITELDWWQESNFDDLIFRCTPAQHFSGRGINDRGNTLWASWIIQSTTENIFFSGDSGYGSHFKEIGNKYGPFDFAMMECGQYNEMWKEIHMMPEETAQAAIDIKANRIMPIHWGAFKLAMHSWTDPVERILKKANELNVSVIVPRIGESISLEQQDYTTTDWWDKFN</sequence>
<dbReference type="Pfam" id="PF12706">
    <property type="entry name" value="Lactamase_B_2"/>
    <property type="match status" value="1"/>
</dbReference>
<name>A0ABR7W3Z1_9FLAO</name>
<organism evidence="3 4">
    <name type="scientific">Maribacter polysiphoniae</name>
    <dbReference type="NCBI Taxonomy" id="429344"/>
    <lineage>
        <taxon>Bacteria</taxon>
        <taxon>Pseudomonadati</taxon>
        <taxon>Bacteroidota</taxon>
        <taxon>Flavobacteriia</taxon>
        <taxon>Flavobacteriales</taxon>
        <taxon>Flavobacteriaceae</taxon>
        <taxon>Maribacter</taxon>
    </lineage>
</organism>
<dbReference type="SUPFAM" id="SSF56281">
    <property type="entry name" value="Metallo-hydrolase/oxidoreductase"/>
    <property type="match status" value="1"/>
</dbReference>
<dbReference type="InterPro" id="IPR001279">
    <property type="entry name" value="Metallo-B-lactamas"/>
</dbReference>
<protein>
    <submittedName>
        <fullName evidence="3">MBL fold metallo-hydrolase</fullName>
    </submittedName>
</protein>
<evidence type="ECO:0000256" key="1">
    <source>
        <dbReference type="SAM" id="Phobius"/>
    </source>
</evidence>
<keyword evidence="1" id="KW-1133">Transmembrane helix</keyword>
<dbReference type="InterPro" id="IPR024884">
    <property type="entry name" value="NAPE-PLD"/>
</dbReference>
<feature type="transmembrane region" description="Helical" evidence="1">
    <location>
        <begin position="12"/>
        <end position="32"/>
    </location>
</feature>
<reference evidence="3 4" key="1">
    <citation type="submission" date="2020-07" db="EMBL/GenBank/DDBJ databases">
        <title>The draft genome sequence of Maribacter polysiphoniae KCTC 22021.</title>
        <authorList>
            <person name="Mu L."/>
        </authorList>
    </citation>
    <scope>NUCLEOTIDE SEQUENCE [LARGE SCALE GENOMIC DNA]</scope>
    <source>
        <strain evidence="3 4">KCTC 22021</strain>
    </source>
</reference>
<proteinExistence type="predicted"/>
<dbReference type="EMBL" id="JACWLN010000014">
    <property type="protein sequence ID" value="MBD1262878.1"/>
    <property type="molecule type" value="Genomic_DNA"/>
</dbReference>
<comment type="caution">
    <text evidence="3">The sequence shown here is derived from an EMBL/GenBank/DDBJ whole genome shotgun (WGS) entry which is preliminary data.</text>
</comment>
<evidence type="ECO:0000313" key="4">
    <source>
        <dbReference type="Proteomes" id="UP000651837"/>
    </source>
</evidence>
<keyword evidence="1" id="KW-0812">Transmembrane</keyword>
<dbReference type="InterPro" id="IPR036866">
    <property type="entry name" value="RibonucZ/Hydroxyglut_hydro"/>
</dbReference>
<keyword evidence="4" id="KW-1185">Reference proteome</keyword>
<keyword evidence="1" id="KW-0472">Membrane</keyword>
<accession>A0ABR7W3Z1</accession>
<dbReference type="Proteomes" id="UP000651837">
    <property type="component" value="Unassembled WGS sequence"/>
</dbReference>
<evidence type="ECO:0000259" key="2">
    <source>
        <dbReference type="Pfam" id="PF12706"/>
    </source>
</evidence>
<dbReference type="PANTHER" id="PTHR15032">
    <property type="entry name" value="N-ACYL-PHOSPHATIDYLETHANOLAMINE-HYDROLYZING PHOSPHOLIPASE D"/>
    <property type="match status" value="1"/>
</dbReference>
<dbReference type="PANTHER" id="PTHR15032:SF4">
    <property type="entry name" value="N-ACYL-PHOSPHATIDYLETHANOLAMINE-HYDROLYZING PHOSPHOLIPASE D"/>
    <property type="match status" value="1"/>
</dbReference>
<feature type="domain" description="Metallo-beta-lactamase" evidence="2">
    <location>
        <begin position="130"/>
        <end position="326"/>
    </location>
</feature>
<dbReference type="PIRSF" id="PIRSF038896">
    <property type="entry name" value="NAPE-PLD"/>
    <property type="match status" value="1"/>
</dbReference>
<evidence type="ECO:0000313" key="3">
    <source>
        <dbReference type="EMBL" id="MBD1262878.1"/>
    </source>
</evidence>